<dbReference type="Gene3D" id="3.40.50.720">
    <property type="entry name" value="NAD(P)-binding Rossmann-like Domain"/>
    <property type="match status" value="1"/>
</dbReference>
<protein>
    <recommendedName>
        <fullName evidence="10 13">4-hydroxy-tetrahydrodipicolinate reductase</fullName>
        <shortName evidence="13">HTPA reductase</shortName>
        <ecNumber evidence="10 13">1.17.1.8</ecNumber>
    </recommendedName>
</protein>
<dbReference type="AlphaFoldDB" id="A0A7Y6TV24"/>
<keyword evidence="3 13" id="KW-0028">Amino-acid biosynthesis</keyword>
<dbReference type="SUPFAM" id="SSF51735">
    <property type="entry name" value="NAD(P)-binding Rossmann-fold domains"/>
    <property type="match status" value="1"/>
</dbReference>
<dbReference type="Pfam" id="PF05173">
    <property type="entry name" value="DapB_C"/>
    <property type="match status" value="1"/>
</dbReference>
<comment type="subunit">
    <text evidence="13">Homotetramer.</text>
</comment>
<reference evidence="16 17" key="1">
    <citation type="submission" date="2020-06" db="EMBL/GenBank/DDBJ databases">
        <title>Schlegella sp. ID0723 isolated from air conditioner.</title>
        <authorList>
            <person name="Kim D.Y."/>
            <person name="Kim D.-U."/>
        </authorList>
    </citation>
    <scope>NUCLEOTIDE SEQUENCE [LARGE SCALE GENOMIC DNA]</scope>
    <source>
        <strain evidence="16 17">ID0723</strain>
    </source>
</reference>
<comment type="caution">
    <text evidence="16">The sequence shown here is derived from an EMBL/GenBank/DDBJ whole genome shotgun (WGS) entry which is preliminary data.</text>
</comment>
<dbReference type="Proteomes" id="UP000529637">
    <property type="component" value="Unassembled WGS sequence"/>
</dbReference>
<dbReference type="InterPro" id="IPR000846">
    <property type="entry name" value="DapB_N"/>
</dbReference>
<evidence type="ECO:0000256" key="13">
    <source>
        <dbReference type="HAMAP-Rule" id="MF_00102"/>
    </source>
</evidence>
<comment type="caution">
    <text evidence="13">Was originally thought to be a dihydrodipicolinate reductase (DHDPR), catalyzing the conversion of dihydrodipicolinate to tetrahydrodipicolinate. However, it was shown in E.coli that the substrate of the enzymatic reaction is not dihydrodipicolinate (DHDP) but in fact (2S,4S)-4-hydroxy-2,3,4,5-tetrahydrodipicolinic acid (HTPA), the product released by the DapA-catalyzed reaction.</text>
</comment>
<comment type="catalytic activity">
    <reaction evidence="11 13">
        <text>(S)-2,3,4,5-tetrahydrodipicolinate + NADP(+) + H2O = (2S,4S)-4-hydroxy-2,3,4,5-tetrahydrodipicolinate + NADPH + H(+)</text>
        <dbReference type="Rhea" id="RHEA:35331"/>
        <dbReference type="ChEBI" id="CHEBI:15377"/>
        <dbReference type="ChEBI" id="CHEBI:15378"/>
        <dbReference type="ChEBI" id="CHEBI:16845"/>
        <dbReference type="ChEBI" id="CHEBI:57783"/>
        <dbReference type="ChEBI" id="CHEBI:58349"/>
        <dbReference type="ChEBI" id="CHEBI:67139"/>
        <dbReference type="EC" id="1.17.1.8"/>
    </reaction>
</comment>
<dbReference type="InterPro" id="IPR023940">
    <property type="entry name" value="DHDPR_bac"/>
</dbReference>
<keyword evidence="2 13" id="KW-0963">Cytoplasm</keyword>
<feature type="active site" description="Proton donor/acceptor" evidence="13">
    <location>
        <position position="166"/>
    </location>
</feature>
<dbReference type="PROSITE" id="PS01298">
    <property type="entry name" value="DAPB"/>
    <property type="match status" value="1"/>
</dbReference>
<evidence type="ECO:0000256" key="9">
    <source>
        <dbReference type="ARBA" id="ARBA00037922"/>
    </source>
</evidence>
<dbReference type="PANTHER" id="PTHR20836:SF0">
    <property type="entry name" value="4-HYDROXY-TETRAHYDRODIPICOLINATE REDUCTASE 1, CHLOROPLASTIC-RELATED"/>
    <property type="match status" value="1"/>
</dbReference>
<evidence type="ECO:0000256" key="1">
    <source>
        <dbReference type="ARBA" id="ARBA00006642"/>
    </source>
</evidence>
<dbReference type="GO" id="GO:0050661">
    <property type="term" value="F:NADP binding"/>
    <property type="evidence" value="ECO:0007669"/>
    <property type="project" value="UniProtKB-UniRule"/>
</dbReference>
<keyword evidence="17" id="KW-1185">Reference proteome</keyword>
<comment type="subcellular location">
    <subcellularLocation>
        <location evidence="13">Cytoplasm</location>
    </subcellularLocation>
</comment>
<accession>A0A7Y6TV24</accession>
<dbReference type="UniPathway" id="UPA00034">
    <property type="reaction ID" value="UER00018"/>
</dbReference>
<dbReference type="PANTHER" id="PTHR20836">
    <property type="entry name" value="DIHYDRODIPICOLINATE REDUCTASE"/>
    <property type="match status" value="1"/>
</dbReference>
<feature type="binding site" evidence="13">
    <location>
        <position position="167"/>
    </location>
    <ligand>
        <name>(S)-2,3,4,5-tetrahydrodipicolinate</name>
        <dbReference type="ChEBI" id="CHEBI:16845"/>
    </ligand>
</feature>
<dbReference type="NCBIfam" id="TIGR00036">
    <property type="entry name" value="dapB"/>
    <property type="match status" value="1"/>
</dbReference>
<evidence type="ECO:0000256" key="5">
    <source>
        <dbReference type="ARBA" id="ARBA00022915"/>
    </source>
</evidence>
<keyword evidence="4 13" id="KW-0521">NADP</keyword>
<feature type="binding site" evidence="13">
    <location>
        <begin position="21"/>
        <end position="26"/>
    </location>
    <ligand>
        <name>NAD(+)</name>
        <dbReference type="ChEBI" id="CHEBI:57540"/>
    </ligand>
</feature>
<proteinExistence type="inferred from homology"/>
<comment type="similarity">
    <text evidence="1 13">Belongs to the DapB family.</text>
</comment>
<evidence type="ECO:0000256" key="3">
    <source>
        <dbReference type="ARBA" id="ARBA00022605"/>
    </source>
</evidence>
<evidence type="ECO:0000256" key="4">
    <source>
        <dbReference type="ARBA" id="ARBA00022857"/>
    </source>
</evidence>
<dbReference type="InterPro" id="IPR036291">
    <property type="entry name" value="NAD(P)-bd_dom_sf"/>
</dbReference>
<feature type="binding site" evidence="13">
    <location>
        <begin position="176"/>
        <end position="177"/>
    </location>
    <ligand>
        <name>(S)-2,3,4,5-tetrahydrodipicolinate</name>
        <dbReference type="ChEBI" id="CHEBI:16845"/>
    </ligand>
</feature>
<evidence type="ECO:0000256" key="2">
    <source>
        <dbReference type="ARBA" id="ARBA00022490"/>
    </source>
</evidence>
<keyword evidence="7 13" id="KW-0520">NAD</keyword>
<dbReference type="GO" id="GO:0016726">
    <property type="term" value="F:oxidoreductase activity, acting on CH or CH2 groups, NAD or NADP as acceptor"/>
    <property type="evidence" value="ECO:0007669"/>
    <property type="project" value="UniProtKB-UniRule"/>
</dbReference>
<feature type="active site" description="Proton donor" evidence="13">
    <location>
        <position position="170"/>
    </location>
</feature>
<feature type="domain" description="Dihydrodipicolinate reductase C-terminal" evidence="15">
    <location>
        <begin position="139"/>
        <end position="279"/>
    </location>
</feature>
<evidence type="ECO:0000313" key="16">
    <source>
        <dbReference type="EMBL" id="NUZ04578.1"/>
    </source>
</evidence>
<evidence type="ECO:0000256" key="12">
    <source>
        <dbReference type="ARBA" id="ARBA00049396"/>
    </source>
</evidence>
<feature type="domain" description="Dihydrodipicolinate reductase N-terminal" evidence="14">
    <location>
        <begin position="16"/>
        <end position="136"/>
    </location>
</feature>
<evidence type="ECO:0000313" key="17">
    <source>
        <dbReference type="Proteomes" id="UP000529637"/>
    </source>
</evidence>
<dbReference type="GO" id="GO:0019877">
    <property type="term" value="P:diaminopimelate biosynthetic process"/>
    <property type="evidence" value="ECO:0007669"/>
    <property type="project" value="UniProtKB-UniRule"/>
</dbReference>
<comment type="caution">
    <text evidence="13">Lacks conserved residue(s) required for the propagation of feature annotation.</text>
</comment>
<evidence type="ECO:0000256" key="6">
    <source>
        <dbReference type="ARBA" id="ARBA00023002"/>
    </source>
</evidence>
<dbReference type="Pfam" id="PF01113">
    <property type="entry name" value="DapB_N"/>
    <property type="match status" value="1"/>
</dbReference>
<evidence type="ECO:0000259" key="14">
    <source>
        <dbReference type="Pfam" id="PF01113"/>
    </source>
</evidence>
<dbReference type="HAMAP" id="MF_00102">
    <property type="entry name" value="DapB"/>
    <property type="match status" value="1"/>
</dbReference>
<name>A0A7Y6TV24_9BURK</name>
<dbReference type="PIRSF" id="PIRSF000161">
    <property type="entry name" value="DHPR"/>
    <property type="match status" value="1"/>
</dbReference>
<dbReference type="FunFam" id="3.30.360.10:FF:000004">
    <property type="entry name" value="4-hydroxy-tetrahydrodipicolinate reductase"/>
    <property type="match status" value="1"/>
</dbReference>
<dbReference type="SUPFAM" id="SSF55347">
    <property type="entry name" value="Glyceraldehyde-3-phosphate dehydrogenase-like, C-terminal domain"/>
    <property type="match status" value="1"/>
</dbReference>
<dbReference type="EMBL" id="JABWMJ010000001">
    <property type="protein sequence ID" value="NUZ04578.1"/>
    <property type="molecule type" value="Genomic_DNA"/>
</dbReference>
<dbReference type="InterPro" id="IPR022663">
    <property type="entry name" value="DapB_C"/>
</dbReference>
<dbReference type="EC" id="1.17.1.8" evidence="10 13"/>
<gene>
    <name evidence="13 16" type="primary">dapB</name>
    <name evidence="16" type="ORF">HQN59_02280</name>
</gene>
<dbReference type="GO" id="GO:0008839">
    <property type="term" value="F:4-hydroxy-tetrahydrodipicolinate reductase"/>
    <property type="evidence" value="ECO:0007669"/>
    <property type="project" value="UniProtKB-UniRule"/>
</dbReference>
<evidence type="ECO:0000259" key="15">
    <source>
        <dbReference type="Pfam" id="PF05173"/>
    </source>
</evidence>
<feature type="binding site" evidence="13">
    <location>
        <begin position="109"/>
        <end position="111"/>
    </location>
    <ligand>
        <name>NAD(+)</name>
        <dbReference type="ChEBI" id="CHEBI:57540"/>
    </ligand>
</feature>
<dbReference type="InterPro" id="IPR022664">
    <property type="entry name" value="DapB_N_CS"/>
</dbReference>
<feature type="binding site" evidence="13">
    <location>
        <begin position="133"/>
        <end position="136"/>
    </location>
    <ligand>
        <name>NAD(+)</name>
        <dbReference type="ChEBI" id="CHEBI:57540"/>
    </ligand>
</feature>
<dbReference type="Gene3D" id="3.30.360.10">
    <property type="entry name" value="Dihydrodipicolinate Reductase, domain 2"/>
    <property type="match status" value="1"/>
</dbReference>
<evidence type="ECO:0000256" key="8">
    <source>
        <dbReference type="ARBA" id="ARBA00023154"/>
    </source>
</evidence>
<keyword evidence="5 13" id="KW-0220">Diaminopimelate biosynthesis</keyword>
<comment type="catalytic activity">
    <reaction evidence="12 13">
        <text>(S)-2,3,4,5-tetrahydrodipicolinate + NAD(+) + H2O = (2S,4S)-4-hydroxy-2,3,4,5-tetrahydrodipicolinate + NADH + H(+)</text>
        <dbReference type="Rhea" id="RHEA:35323"/>
        <dbReference type="ChEBI" id="CHEBI:15377"/>
        <dbReference type="ChEBI" id="CHEBI:15378"/>
        <dbReference type="ChEBI" id="CHEBI:16845"/>
        <dbReference type="ChEBI" id="CHEBI:57540"/>
        <dbReference type="ChEBI" id="CHEBI:57945"/>
        <dbReference type="ChEBI" id="CHEBI:67139"/>
        <dbReference type="EC" id="1.17.1.8"/>
    </reaction>
</comment>
<evidence type="ECO:0000256" key="11">
    <source>
        <dbReference type="ARBA" id="ARBA00049080"/>
    </source>
</evidence>
<sequence length="288" mass="29777">MSGTAPPAPEHPRPLRVAVAGASGRMGRMLIEAIVASPDLRLTGALDIAGPSVGQRATAFLGDVPGPTITDDIRAGLQSADTLIDFTRPAGTLAHLGVCRELGVKAVIGTTGFDEAEKAQIAEFARDVAIVMAPNMSVGVNVVLKLLAMAAKALGDGYDVEVIEAHHRHKIDAPSGTALKMGEVVAAALGRDLKECAVYARDGYSAPDRGERARSTIGFSSIRGGDIVGDHTVLFAGDGERIEITHKSSSRATYAQGSLRAVRFLAGRANGLFGMDDVLGIAAAEVSA</sequence>
<keyword evidence="8 13" id="KW-0457">Lysine biosynthesis</keyword>
<dbReference type="GO" id="GO:0005829">
    <property type="term" value="C:cytosol"/>
    <property type="evidence" value="ECO:0007669"/>
    <property type="project" value="TreeGrafter"/>
</dbReference>
<organism evidence="16 17">
    <name type="scientific">Piscinibacter koreensis</name>
    <dbReference type="NCBI Taxonomy" id="2742824"/>
    <lineage>
        <taxon>Bacteria</taxon>
        <taxon>Pseudomonadati</taxon>
        <taxon>Pseudomonadota</taxon>
        <taxon>Betaproteobacteria</taxon>
        <taxon>Burkholderiales</taxon>
        <taxon>Sphaerotilaceae</taxon>
        <taxon>Piscinibacter</taxon>
    </lineage>
</organism>
<dbReference type="CDD" id="cd02274">
    <property type="entry name" value="DHDPR_N"/>
    <property type="match status" value="1"/>
</dbReference>
<comment type="pathway">
    <text evidence="9 13">Amino-acid biosynthesis; L-lysine biosynthesis via DAP pathway; (S)-tetrahydrodipicolinate from L-aspartate: step 4/4.</text>
</comment>
<dbReference type="GO" id="GO:0009089">
    <property type="term" value="P:lysine biosynthetic process via diaminopimelate"/>
    <property type="evidence" value="ECO:0007669"/>
    <property type="project" value="UniProtKB-UniRule"/>
</dbReference>
<evidence type="ECO:0000256" key="10">
    <source>
        <dbReference type="ARBA" id="ARBA00038983"/>
    </source>
</evidence>
<keyword evidence="6 13" id="KW-0560">Oxidoreductase</keyword>
<dbReference type="RefSeq" id="WP_176065634.1">
    <property type="nucleotide sequence ID" value="NZ_JABWMJ010000001.1"/>
</dbReference>
<dbReference type="GO" id="GO:0051287">
    <property type="term" value="F:NAD binding"/>
    <property type="evidence" value="ECO:0007669"/>
    <property type="project" value="UniProtKB-UniRule"/>
</dbReference>
<evidence type="ECO:0000256" key="7">
    <source>
        <dbReference type="ARBA" id="ARBA00023027"/>
    </source>
</evidence>
<comment type="function">
    <text evidence="13">Catalyzes the conversion of 4-hydroxy-tetrahydrodipicolinate (HTPA) to tetrahydrodipicolinate.</text>
</comment>
<feature type="binding site" evidence="13">
    <location>
        <position position="56"/>
    </location>
    <ligand>
        <name>NADP(+)</name>
        <dbReference type="ChEBI" id="CHEBI:58349"/>
    </ligand>
</feature>